<comment type="caution">
    <text evidence="2">The sequence shown here is derived from an EMBL/GenBank/DDBJ whole genome shotgun (WGS) entry which is preliminary data.</text>
</comment>
<protein>
    <submittedName>
        <fullName evidence="2">SIMPL domain-containing protein</fullName>
    </submittedName>
</protein>
<name>A0ABT7WHV9_9FLAO</name>
<accession>A0ABT7WHV9</accession>
<dbReference type="Gene3D" id="3.30.110.170">
    <property type="entry name" value="Protein of unknown function (DUF541), domain 1"/>
    <property type="match status" value="1"/>
</dbReference>
<keyword evidence="1" id="KW-0732">Signal</keyword>
<reference evidence="2" key="1">
    <citation type="submission" date="2023-06" db="EMBL/GenBank/DDBJ databases">
        <title>Robiginitalea aurantiacus sp. nov. and Algoriphagus sediminis sp. nov., isolated from coastal sediment.</title>
        <authorList>
            <person name="Zhou Z.Y."/>
            <person name="An J."/>
            <person name="Jia Y.W."/>
            <person name="Du Z.J."/>
        </authorList>
    </citation>
    <scope>NUCLEOTIDE SEQUENCE</scope>
    <source>
        <strain evidence="2">M39</strain>
    </source>
</reference>
<proteinExistence type="predicted"/>
<dbReference type="Pfam" id="PF04402">
    <property type="entry name" value="SIMPL"/>
    <property type="match status" value="1"/>
</dbReference>
<feature type="signal peptide" evidence="1">
    <location>
        <begin position="1"/>
        <end position="21"/>
    </location>
</feature>
<keyword evidence="3" id="KW-1185">Reference proteome</keyword>
<organism evidence="2 3">
    <name type="scientific">Robiginitalea aurantiaca</name>
    <dbReference type="NCBI Taxonomy" id="3056915"/>
    <lineage>
        <taxon>Bacteria</taxon>
        <taxon>Pseudomonadati</taxon>
        <taxon>Bacteroidota</taxon>
        <taxon>Flavobacteriia</taxon>
        <taxon>Flavobacteriales</taxon>
        <taxon>Flavobacteriaceae</taxon>
        <taxon>Robiginitalea</taxon>
    </lineage>
</organism>
<evidence type="ECO:0000313" key="2">
    <source>
        <dbReference type="EMBL" id="MDM9632509.1"/>
    </source>
</evidence>
<dbReference type="EMBL" id="JAUDUY010000010">
    <property type="protein sequence ID" value="MDM9632509.1"/>
    <property type="molecule type" value="Genomic_DNA"/>
</dbReference>
<dbReference type="Proteomes" id="UP001174839">
    <property type="component" value="Unassembled WGS sequence"/>
</dbReference>
<dbReference type="RefSeq" id="WP_289725871.1">
    <property type="nucleotide sequence ID" value="NZ_JAUDUY010000010.1"/>
</dbReference>
<evidence type="ECO:0000313" key="3">
    <source>
        <dbReference type="Proteomes" id="UP001174839"/>
    </source>
</evidence>
<feature type="chain" id="PRO_5047256708" evidence="1">
    <location>
        <begin position="22"/>
        <end position="231"/>
    </location>
</feature>
<gene>
    <name evidence="2" type="ORF">QU605_13610</name>
</gene>
<sequence length="231" mass="26135">MKKLCLFLACIAMFQTGFSQTKNFIDQPYLETAAEVDTLVTPDRIYLSIRIQESDSKGRTSLESLERRMGDKLVELGVDLEKQLTVSDLASEFQKYFLRKQDILKEKVFELVLYDAQTAGRVLFELEKIGISNIQLAKTEYSKMKALEDTLRIRAVQKAKKQGILMAEALEQTLGKALHISDRGSSVYNTSMDAGVMRMASDQAEDVYVSLPAQFDQIKVQLGIQAKFKLE</sequence>
<dbReference type="InterPro" id="IPR007497">
    <property type="entry name" value="SIMPL/DUF541"/>
</dbReference>
<evidence type="ECO:0000256" key="1">
    <source>
        <dbReference type="SAM" id="SignalP"/>
    </source>
</evidence>